<gene>
    <name evidence="2" type="primary">Wxf_02338</name>
    <name evidence="2" type="ORF">TNCT_506551</name>
</gene>
<protein>
    <submittedName>
        <fullName evidence="2">Lipase</fullName>
    </submittedName>
</protein>
<dbReference type="Gene3D" id="3.40.50.1820">
    <property type="entry name" value="alpha/beta hydrolase"/>
    <property type="match status" value="1"/>
</dbReference>
<organism evidence="2 3">
    <name type="scientific">Trichonephila clavata</name>
    <name type="common">Joro spider</name>
    <name type="synonym">Nephila clavata</name>
    <dbReference type="NCBI Taxonomy" id="2740835"/>
    <lineage>
        <taxon>Eukaryota</taxon>
        <taxon>Metazoa</taxon>
        <taxon>Ecdysozoa</taxon>
        <taxon>Arthropoda</taxon>
        <taxon>Chelicerata</taxon>
        <taxon>Arachnida</taxon>
        <taxon>Araneae</taxon>
        <taxon>Araneomorphae</taxon>
        <taxon>Entelegynae</taxon>
        <taxon>Araneoidea</taxon>
        <taxon>Nephilidae</taxon>
        <taxon>Trichonephila</taxon>
    </lineage>
</organism>
<dbReference type="SUPFAM" id="SSF53474">
    <property type="entry name" value="alpha/beta-Hydrolases"/>
    <property type="match status" value="1"/>
</dbReference>
<accession>A0A8X6HDY0</accession>
<feature type="domain" description="Fungal lipase-type" evidence="1">
    <location>
        <begin position="190"/>
        <end position="322"/>
    </location>
</feature>
<reference evidence="2" key="1">
    <citation type="submission" date="2020-07" db="EMBL/GenBank/DDBJ databases">
        <title>Multicomponent nature underlies the extraordinary mechanical properties of spider dragline silk.</title>
        <authorList>
            <person name="Kono N."/>
            <person name="Nakamura H."/>
            <person name="Mori M."/>
            <person name="Yoshida Y."/>
            <person name="Ohtoshi R."/>
            <person name="Malay A.D."/>
            <person name="Moran D.A.P."/>
            <person name="Tomita M."/>
            <person name="Numata K."/>
            <person name="Arakawa K."/>
        </authorList>
    </citation>
    <scope>NUCLEOTIDE SEQUENCE</scope>
</reference>
<dbReference type="PANTHER" id="PTHR45856">
    <property type="entry name" value="ALPHA/BETA-HYDROLASES SUPERFAMILY PROTEIN"/>
    <property type="match status" value="1"/>
</dbReference>
<dbReference type="InterPro" id="IPR002921">
    <property type="entry name" value="Fungal_lipase-type"/>
</dbReference>
<dbReference type="CDD" id="cd00519">
    <property type="entry name" value="Lipase_3"/>
    <property type="match status" value="1"/>
</dbReference>
<dbReference type="Proteomes" id="UP000887116">
    <property type="component" value="Unassembled WGS sequence"/>
</dbReference>
<keyword evidence="3" id="KW-1185">Reference proteome</keyword>
<proteinExistence type="predicted"/>
<dbReference type="PANTHER" id="PTHR45856:SF11">
    <property type="entry name" value="FUNGAL LIPASE-LIKE DOMAIN-CONTAINING PROTEIN"/>
    <property type="match status" value="1"/>
</dbReference>
<evidence type="ECO:0000259" key="1">
    <source>
        <dbReference type="Pfam" id="PF01764"/>
    </source>
</evidence>
<dbReference type="InterPro" id="IPR051218">
    <property type="entry name" value="Sec_MonoDiacylglyc_Lipase"/>
</dbReference>
<dbReference type="EMBL" id="BMAO01021165">
    <property type="protein sequence ID" value="GFQ72257.1"/>
    <property type="molecule type" value="Genomic_DNA"/>
</dbReference>
<dbReference type="GO" id="GO:0006629">
    <property type="term" value="P:lipid metabolic process"/>
    <property type="evidence" value="ECO:0007669"/>
    <property type="project" value="InterPro"/>
</dbReference>
<dbReference type="AlphaFoldDB" id="A0A8X6HDY0"/>
<name>A0A8X6HDY0_TRICU</name>
<comment type="caution">
    <text evidence="2">The sequence shown here is derived from an EMBL/GenBank/DDBJ whole genome shotgun (WGS) entry which is preliminary data.</text>
</comment>
<evidence type="ECO:0000313" key="2">
    <source>
        <dbReference type="EMBL" id="GFQ72257.1"/>
    </source>
</evidence>
<sequence>MDFSFLRNWFSTTGTSASSIDSQLEQSSSILADDDKCKMEEYDDEFEIIEDYEFINPADPNELHSLPSDYQIDKSIVGIAGFNKEKLLEMSNFSKISYGDDDNKLSEKRCNTLAEEVYKTGFEVTTEGYEIIPSPEKMYKTRAELTKEGYEIIPFGNSFEKDAGHVFIKGKEITVAYHGTRLKNPLEYGLSGLNDGITDLNASFTTSKLLPDGGRIHRGFYNSFTDSWPNLYGILKSHAEKQGSEIKDFKINLTGHSMGGAIAKIAALCLNKTEGAEDIHVATFGDPRVFDLTASKFYNDVLQEKTIRVTQHRQDPVPAVSPGLFGYAHVGAQLRISAPEGYSFHKIDGYHEAVKVMDESDFKSNNNVSLFYYPVRALSRVNSAVLGNAQYYAANAVNYIFGGSNFFEEVKNKNSSQVEQVEVEQIARENFPAIAG</sequence>
<dbReference type="OrthoDB" id="5866690at2759"/>
<dbReference type="Pfam" id="PF01764">
    <property type="entry name" value="Lipase_3"/>
    <property type="match status" value="1"/>
</dbReference>
<dbReference type="InterPro" id="IPR029058">
    <property type="entry name" value="AB_hydrolase_fold"/>
</dbReference>
<evidence type="ECO:0000313" key="3">
    <source>
        <dbReference type="Proteomes" id="UP000887116"/>
    </source>
</evidence>